<sequence length="173" mass="18685">MVSKNAQNTVAVTANGAPMSLDDASFGYVAALLSRLMAQLLKARNGPNGLLPGQYPIALELLHRSGLTQAELCRCVRVEQGTMANTLRRMERDAFIARSPCPNDGRQSVIRLTSKGLALTRTAMGNVEEINRLALGAFDFETQAELRRMMVSVVERVDAALGLETSHLTRGGA</sequence>
<proteinExistence type="predicted"/>
<feature type="domain" description="HTH marR-type" evidence="1">
    <location>
        <begin position="23"/>
        <end position="155"/>
    </location>
</feature>
<dbReference type="EMBL" id="AWWI01000109">
    <property type="protein sequence ID" value="PIL19163.1"/>
    <property type="molecule type" value="Genomic_DNA"/>
</dbReference>
<name>A0A2G8RCE2_9RHOB</name>
<evidence type="ECO:0000313" key="3">
    <source>
        <dbReference type="Proteomes" id="UP000231259"/>
    </source>
</evidence>
<reference evidence="2 3" key="1">
    <citation type="submission" date="2013-09" db="EMBL/GenBank/DDBJ databases">
        <title>Genome sequencing of Phaeobacter antarcticus sp. nov. SM1211.</title>
        <authorList>
            <person name="Zhang X.-Y."/>
            <person name="Liu C."/>
            <person name="Chen X.-L."/>
            <person name="Xie B.-B."/>
            <person name="Qin Q.-L."/>
            <person name="Rong J.-C."/>
            <person name="Zhang Y.-Z."/>
        </authorList>
    </citation>
    <scope>NUCLEOTIDE SEQUENCE [LARGE SCALE GENOMIC DNA]</scope>
    <source>
        <strain evidence="2 3">SM1211</strain>
    </source>
</reference>
<dbReference type="GO" id="GO:0003700">
    <property type="term" value="F:DNA-binding transcription factor activity"/>
    <property type="evidence" value="ECO:0007669"/>
    <property type="project" value="InterPro"/>
</dbReference>
<comment type="caution">
    <text evidence="2">The sequence shown here is derived from an EMBL/GenBank/DDBJ whole genome shotgun (WGS) entry which is preliminary data.</text>
</comment>
<dbReference type="SUPFAM" id="SSF46785">
    <property type="entry name" value="Winged helix' DNA-binding domain"/>
    <property type="match status" value="1"/>
</dbReference>
<dbReference type="InterPro" id="IPR036390">
    <property type="entry name" value="WH_DNA-bd_sf"/>
</dbReference>
<evidence type="ECO:0000313" key="2">
    <source>
        <dbReference type="EMBL" id="PIL19163.1"/>
    </source>
</evidence>
<dbReference type="SMART" id="SM00347">
    <property type="entry name" value="HTH_MARR"/>
    <property type="match status" value="1"/>
</dbReference>
<dbReference type="RefSeq" id="WP_099911770.1">
    <property type="nucleotide sequence ID" value="NZ_AWWI01000109.1"/>
</dbReference>
<evidence type="ECO:0000259" key="1">
    <source>
        <dbReference type="PROSITE" id="PS50995"/>
    </source>
</evidence>
<dbReference type="InterPro" id="IPR036388">
    <property type="entry name" value="WH-like_DNA-bd_sf"/>
</dbReference>
<dbReference type="PANTHER" id="PTHR33164:SF43">
    <property type="entry name" value="HTH-TYPE TRANSCRIPTIONAL REPRESSOR YETL"/>
    <property type="match status" value="1"/>
</dbReference>
<dbReference type="AlphaFoldDB" id="A0A2G8RCE2"/>
<dbReference type="Gene3D" id="1.10.10.10">
    <property type="entry name" value="Winged helix-like DNA-binding domain superfamily/Winged helix DNA-binding domain"/>
    <property type="match status" value="1"/>
</dbReference>
<dbReference type="OrthoDB" id="511972at2"/>
<organism evidence="2 3">
    <name type="scientific">Puniceibacterium antarcticum</name>
    <dbReference type="NCBI Taxonomy" id="1206336"/>
    <lineage>
        <taxon>Bacteria</taxon>
        <taxon>Pseudomonadati</taxon>
        <taxon>Pseudomonadota</taxon>
        <taxon>Alphaproteobacteria</taxon>
        <taxon>Rhodobacterales</taxon>
        <taxon>Paracoccaceae</taxon>
        <taxon>Puniceibacterium</taxon>
    </lineage>
</organism>
<accession>A0A2G8RCE2</accession>
<keyword evidence="3" id="KW-1185">Reference proteome</keyword>
<dbReference type="PANTHER" id="PTHR33164">
    <property type="entry name" value="TRANSCRIPTIONAL REGULATOR, MARR FAMILY"/>
    <property type="match status" value="1"/>
</dbReference>
<dbReference type="InterPro" id="IPR039422">
    <property type="entry name" value="MarR/SlyA-like"/>
</dbReference>
<gene>
    <name evidence="2" type="ORF">P775_15970</name>
</gene>
<dbReference type="Proteomes" id="UP000231259">
    <property type="component" value="Unassembled WGS sequence"/>
</dbReference>
<dbReference type="InterPro" id="IPR000835">
    <property type="entry name" value="HTH_MarR-typ"/>
</dbReference>
<protein>
    <recommendedName>
        <fullName evidence="1">HTH marR-type domain-containing protein</fullName>
    </recommendedName>
</protein>
<dbReference type="PROSITE" id="PS50995">
    <property type="entry name" value="HTH_MARR_2"/>
    <property type="match status" value="1"/>
</dbReference>
<dbReference type="GO" id="GO:0006950">
    <property type="term" value="P:response to stress"/>
    <property type="evidence" value="ECO:0007669"/>
    <property type="project" value="TreeGrafter"/>
</dbReference>
<dbReference type="PRINTS" id="PR00598">
    <property type="entry name" value="HTHMARR"/>
</dbReference>
<dbReference type="Pfam" id="PF12802">
    <property type="entry name" value="MarR_2"/>
    <property type="match status" value="1"/>
</dbReference>